<sequence length="164" mass="17827">MNQNENYTQASQVAAQANEKSQSSNQDDSFGRNNPENPNSHVVSEHQETQNESSESNLTVSNNNLVEFDQSKPTVIKLSKPVVFEGQTYHELVCYFDDLTGNDMDAIGKEVASAGHMVINPGISTPFLAAFAARAARVPTALVASFKAKDYQKATNAAQIFLGE</sequence>
<organism evidence="2 3">
    <name type="scientific">Paenalkalicoccus suaedae</name>
    <dbReference type="NCBI Taxonomy" id="2592382"/>
    <lineage>
        <taxon>Bacteria</taxon>
        <taxon>Bacillati</taxon>
        <taxon>Bacillota</taxon>
        <taxon>Bacilli</taxon>
        <taxon>Bacillales</taxon>
        <taxon>Bacillaceae</taxon>
        <taxon>Paenalkalicoccus</taxon>
    </lineage>
</organism>
<dbReference type="AlphaFoldDB" id="A0A859FB61"/>
<evidence type="ECO:0000313" key="2">
    <source>
        <dbReference type="EMBL" id="QKS70257.1"/>
    </source>
</evidence>
<evidence type="ECO:0000256" key="1">
    <source>
        <dbReference type="SAM" id="MobiDB-lite"/>
    </source>
</evidence>
<protein>
    <recommendedName>
        <fullName evidence="4">Phage tail assembly protein</fullName>
    </recommendedName>
</protein>
<dbReference type="Proteomes" id="UP000318138">
    <property type="component" value="Chromosome"/>
</dbReference>
<feature type="region of interest" description="Disordered" evidence="1">
    <location>
        <begin position="1"/>
        <end position="64"/>
    </location>
</feature>
<proteinExistence type="predicted"/>
<dbReference type="RefSeq" id="WP_176008297.1">
    <property type="nucleotide sequence ID" value="NZ_CP041372.2"/>
</dbReference>
<reference evidence="3" key="1">
    <citation type="submission" date="2019-07" db="EMBL/GenBank/DDBJ databases">
        <title>Bacillus alkalisoli sp. nov. isolated from saline soil.</title>
        <authorList>
            <person name="Sun J.-Q."/>
            <person name="Xu L."/>
        </authorList>
    </citation>
    <scope>NUCLEOTIDE SEQUENCE [LARGE SCALE GENOMIC DNA]</scope>
    <source>
        <strain evidence="3">M4U3P1</strain>
    </source>
</reference>
<dbReference type="EMBL" id="CP041372">
    <property type="protein sequence ID" value="QKS70257.1"/>
    <property type="molecule type" value="Genomic_DNA"/>
</dbReference>
<dbReference type="KEGG" id="psua:FLK61_26210"/>
<feature type="compositionally biased region" description="Polar residues" evidence="1">
    <location>
        <begin position="1"/>
        <end position="42"/>
    </location>
</feature>
<feature type="compositionally biased region" description="Polar residues" evidence="1">
    <location>
        <begin position="50"/>
        <end position="64"/>
    </location>
</feature>
<evidence type="ECO:0008006" key="4">
    <source>
        <dbReference type="Google" id="ProtNLM"/>
    </source>
</evidence>
<gene>
    <name evidence="2" type="ORF">FLK61_26210</name>
</gene>
<evidence type="ECO:0000313" key="3">
    <source>
        <dbReference type="Proteomes" id="UP000318138"/>
    </source>
</evidence>
<name>A0A859FB61_9BACI</name>
<keyword evidence="3" id="KW-1185">Reference proteome</keyword>
<accession>A0A859FB61</accession>